<evidence type="ECO:0000313" key="12">
    <source>
        <dbReference type="Proteomes" id="UP000638313"/>
    </source>
</evidence>
<feature type="region of interest" description="Disordered" evidence="9">
    <location>
        <begin position="1"/>
        <end position="86"/>
    </location>
</feature>
<keyword evidence="7 8" id="KW-0131">Cell cycle</keyword>
<evidence type="ECO:0000256" key="1">
    <source>
        <dbReference type="ARBA" id="ARBA00004370"/>
    </source>
</evidence>
<dbReference type="RefSeq" id="WP_190128263.1">
    <property type="nucleotide sequence ID" value="NZ_BNBD01000002.1"/>
</dbReference>
<comment type="similarity">
    <text evidence="8">Belongs to the FtsQ/DivIB family. FtsQ subfamily.</text>
</comment>
<name>A0A919EB28_9ACTN</name>
<accession>A0A919EB28</accession>
<evidence type="ECO:0000256" key="4">
    <source>
        <dbReference type="ARBA" id="ARBA00022692"/>
    </source>
</evidence>
<evidence type="ECO:0000256" key="9">
    <source>
        <dbReference type="SAM" id="MobiDB-lite"/>
    </source>
</evidence>
<gene>
    <name evidence="8" type="primary">ftsQ</name>
    <name evidence="11" type="ORF">GCM10010218_10770</name>
</gene>
<dbReference type="PANTHER" id="PTHR37820:SF1">
    <property type="entry name" value="CELL DIVISION PROTEIN FTSQ"/>
    <property type="match status" value="1"/>
</dbReference>
<dbReference type="InterPro" id="IPR005548">
    <property type="entry name" value="Cell_div_FtsQ/DivIB_C"/>
</dbReference>
<feature type="transmembrane region" description="Helical" evidence="8">
    <location>
        <begin position="93"/>
        <end position="112"/>
    </location>
</feature>
<comment type="function">
    <text evidence="8">Essential cell division protein.</text>
</comment>
<keyword evidence="5 8" id="KW-1133">Transmembrane helix</keyword>
<evidence type="ECO:0000256" key="2">
    <source>
        <dbReference type="ARBA" id="ARBA00022475"/>
    </source>
</evidence>
<dbReference type="PANTHER" id="PTHR37820">
    <property type="entry name" value="CELL DIVISION PROTEIN DIVIB"/>
    <property type="match status" value="1"/>
</dbReference>
<feature type="domain" description="POTRA" evidence="10">
    <location>
        <begin position="117"/>
        <end position="186"/>
    </location>
</feature>
<evidence type="ECO:0000256" key="5">
    <source>
        <dbReference type="ARBA" id="ARBA00022989"/>
    </source>
</evidence>
<dbReference type="GO" id="GO:0032153">
    <property type="term" value="C:cell division site"/>
    <property type="evidence" value="ECO:0007669"/>
    <property type="project" value="UniProtKB-UniRule"/>
</dbReference>
<dbReference type="Pfam" id="PF03799">
    <property type="entry name" value="FtsQ_DivIB_C"/>
    <property type="match status" value="1"/>
</dbReference>
<protein>
    <recommendedName>
        <fullName evidence="8">Cell division protein FtsQ</fullName>
    </recommendedName>
</protein>
<evidence type="ECO:0000256" key="3">
    <source>
        <dbReference type="ARBA" id="ARBA00022618"/>
    </source>
</evidence>
<dbReference type="Gene3D" id="3.10.20.310">
    <property type="entry name" value="membrane protein fhac"/>
    <property type="match status" value="1"/>
</dbReference>
<dbReference type="GO" id="GO:0090529">
    <property type="term" value="P:cell septum assembly"/>
    <property type="evidence" value="ECO:0007669"/>
    <property type="project" value="InterPro"/>
</dbReference>
<organism evidence="11 12">
    <name type="scientific">Streptomyces mashuensis</name>
    <dbReference type="NCBI Taxonomy" id="33904"/>
    <lineage>
        <taxon>Bacteria</taxon>
        <taxon>Bacillati</taxon>
        <taxon>Actinomycetota</taxon>
        <taxon>Actinomycetes</taxon>
        <taxon>Kitasatosporales</taxon>
        <taxon>Streptomycetaceae</taxon>
        <taxon>Streptomyces</taxon>
    </lineage>
</organism>
<dbReference type="InterPro" id="IPR050487">
    <property type="entry name" value="FtsQ_DivIB"/>
</dbReference>
<dbReference type="HAMAP" id="MF_00911">
    <property type="entry name" value="FtsQ_subfam"/>
    <property type="match status" value="1"/>
</dbReference>
<dbReference type="AlphaFoldDB" id="A0A919EB28"/>
<evidence type="ECO:0000256" key="8">
    <source>
        <dbReference type="HAMAP-Rule" id="MF_00911"/>
    </source>
</evidence>
<dbReference type="InterPro" id="IPR026579">
    <property type="entry name" value="FtsQ"/>
</dbReference>
<reference evidence="11" key="2">
    <citation type="submission" date="2020-09" db="EMBL/GenBank/DDBJ databases">
        <authorList>
            <person name="Sun Q."/>
            <person name="Ohkuma M."/>
        </authorList>
    </citation>
    <scope>NUCLEOTIDE SEQUENCE</scope>
    <source>
        <strain evidence="11">JCM 4059</strain>
    </source>
</reference>
<evidence type="ECO:0000256" key="6">
    <source>
        <dbReference type="ARBA" id="ARBA00023136"/>
    </source>
</evidence>
<evidence type="ECO:0000259" key="10">
    <source>
        <dbReference type="PROSITE" id="PS51779"/>
    </source>
</evidence>
<keyword evidence="6 8" id="KW-0472">Membrane</keyword>
<dbReference type="GO" id="GO:0005886">
    <property type="term" value="C:plasma membrane"/>
    <property type="evidence" value="ECO:0007669"/>
    <property type="project" value="UniProtKB-SubCell"/>
</dbReference>
<dbReference type="GO" id="GO:0043093">
    <property type="term" value="P:FtsZ-dependent cytokinesis"/>
    <property type="evidence" value="ECO:0007669"/>
    <property type="project" value="UniProtKB-UniRule"/>
</dbReference>
<dbReference type="Proteomes" id="UP000638313">
    <property type="component" value="Unassembled WGS sequence"/>
</dbReference>
<keyword evidence="12" id="KW-1185">Reference proteome</keyword>
<sequence length="320" mass="33293">MAGPTTARRGGEGKGRSGSSGRAGASGPARPGKGTGRAAGTGKAAATGKGTGKDGGKGSGKGSGKAKAAGPARRLRPARPARPASRTGFRRRLLLWAVAGALLTAGGGWLLYGSSWLRVTRVEVSGTHVLTPDEVREAAEVPLGEPLVSVDTDAVEQRLRRRVRRIRSVDVVRSWPHAIGLEVTERQPEAVLERGGRYIEIDTAGVRFATVDHAPAGVPRLVLEMDETPSNNRFGRERLEAEAARVLGDLPPAVRKDTRAVRVRSYDSITVELTGGRTVVWGSGERGAAKARTLTALLKAGGGARRFDVSAPGAPAASGS</sequence>
<reference evidence="11" key="1">
    <citation type="journal article" date="2014" name="Int. J. Syst. Evol. Microbiol.">
        <title>Complete genome sequence of Corynebacterium casei LMG S-19264T (=DSM 44701T), isolated from a smear-ripened cheese.</title>
        <authorList>
            <consortium name="US DOE Joint Genome Institute (JGI-PGF)"/>
            <person name="Walter F."/>
            <person name="Albersmeier A."/>
            <person name="Kalinowski J."/>
            <person name="Ruckert C."/>
        </authorList>
    </citation>
    <scope>NUCLEOTIDE SEQUENCE</scope>
    <source>
        <strain evidence="11">JCM 4059</strain>
    </source>
</reference>
<dbReference type="PROSITE" id="PS51779">
    <property type="entry name" value="POTRA"/>
    <property type="match status" value="1"/>
</dbReference>
<keyword evidence="2 8" id="KW-1003">Cell membrane</keyword>
<feature type="compositionally biased region" description="Low complexity" evidence="9">
    <location>
        <begin position="17"/>
        <end position="32"/>
    </location>
</feature>
<comment type="caution">
    <text evidence="11">The sequence shown here is derived from an EMBL/GenBank/DDBJ whole genome shotgun (WGS) entry which is preliminary data.</text>
</comment>
<dbReference type="InterPro" id="IPR034746">
    <property type="entry name" value="POTRA"/>
</dbReference>
<proteinExistence type="inferred from homology"/>
<dbReference type="Pfam" id="PF08478">
    <property type="entry name" value="POTRA_1"/>
    <property type="match status" value="1"/>
</dbReference>
<comment type="subcellular location">
    <subcellularLocation>
        <location evidence="8">Cell membrane</location>
        <topology evidence="8">Single-pass type II membrane protein</topology>
    </subcellularLocation>
    <subcellularLocation>
        <location evidence="1">Membrane</location>
    </subcellularLocation>
    <text evidence="8">Localizes to the division septum.</text>
</comment>
<dbReference type="InterPro" id="IPR013685">
    <property type="entry name" value="POTRA_FtsQ_type"/>
</dbReference>
<keyword evidence="4 8" id="KW-0812">Transmembrane</keyword>
<evidence type="ECO:0000313" key="11">
    <source>
        <dbReference type="EMBL" id="GHF31724.1"/>
    </source>
</evidence>
<evidence type="ECO:0000256" key="7">
    <source>
        <dbReference type="ARBA" id="ARBA00023306"/>
    </source>
</evidence>
<dbReference type="EMBL" id="BNBD01000002">
    <property type="protein sequence ID" value="GHF31724.1"/>
    <property type="molecule type" value="Genomic_DNA"/>
</dbReference>
<keyword evidence="3 8" id="KW-0132">Cell division</keyword>